<comment type="caution">
    <text evidence="1">The sequence shown here is derived from an EMBL/GenBank/DDBJ whole genome shotgun (WGS) entry which is preliminary data.</text>
</comment>
<sequence>MSIVSKIAYVKRKNSYSKNDKEHETDTKENIEYTLNDPKTPFLQSFTFISNHDLDQKTFSWLSNGNCCNKQEFINVLSIFYFILILLRGKETNDGARKSADH</sequence>
<gene>
    <name evidence="1" type="ORF">BN983_03640</name>
</gene>
<accession>A0A024PA83</accession>
<name>A0A024PA83_9BACI</name>
<dbReference type="Proteomes" id="UP000028868">
    <property type="component" value="Unassembled WGS sequence"/>
</dbReference>
<proteinExistence type="predicted"/>
<dbReference type="AlphaFoldDB" id="A0A024PA83"/>
<protein>
    <submittedName>
        <fullName evidence="1">Uncharacterized protein</fullName>
    </submittedName>
</protein>
<dbReference type="EMBL" id="CCDI010000004">
    <property type="protein sequence ID" value="CDQ25322.1"/>
    <property type="molecule type" value="Genomic_DNA"/>
</dbReference>
<evidence type="ECO:0000313" key="1">
    <source>
        <dbReference type="EMBL" id="CDQ25322.1"/>
    </source>
</evidence>
<reference evidence="2" key="1">
    <citation type="submission" date="2014-03" db="EMBL/GenBank/DDBJ databases">
        <authorList>
            <person name="Urmite Genomes U."/>
        </authorList>
    </citation>
    <scope>NUCLEOTIDE SEQUENCE [LARGE SCALE GENOMIC DNA]</scope>
    <source>
        <strain evidence="2">HD-03</strain>
    </source>
</reference>
<reference evidence="1 2" key="2">
    <citation type="submission" date="2014-05" db="EMBL/GenBank/DDBJ databases">
        <title>Draft genome sequence of Halobacillus karajensis HK-03.</title>
        <authorList>
            <person name="Khelaifia S."/>
            <person name="Croce O."/>
            <person name="Lagier J.C."/>
            <person name="Raoult D."/>
        </authorList>
    </citation>
    <scope>NUCLEOTIDE SEQUENCE [LARGE SCALE GENOMIC DNA]</scope>
    <source>
        <strain evidence="1 2">HD-03</strain>
    </source>
</reference>
<evidence type="ECO:0000313" key="2">
    <source>
        <dbReference type="Proteomes" id="UP000028868"/>
    </source>
</evidence>
<organism evidence="1 2">
    <name type="scientific">Halobacillus karajensis</name>
    <dbReference type="NCBI Taxonomy" id="195088"/>
    <lineage>
        <taxon>Bacteria</taxon>
        <taxon>Bacillati</taxon>
        <taxon>Bacillota</taxon>
        <taxon>Bacilli</taxon>
        <taxon>Bacillales</taxon>
        <taxon>Bacillaceae</taxon>
        <taxon>Halobacillus</taxon>
    </lineage>
</organism>
<dbReference type="RefSeq" id="WP_035510715.1">
    <property type="nucleotide sequence ID" value="NZ_CCDH010000004.1"/>
</dbReference>
<keyword evidence="2" id="KW-1185">Reference proteome</keyword>